<feature type="domain" description="Transposase DDE" evidence="2">
    <location>
        <begin position="193"/>
        <end position="278"/>
    </location>
</feature>
<evidence type="ECO:0000259" key="2">
    <source>
        <dbReference type="Pfam" id="PF13586"/>
    </source>
</evidence>
<evidence type="ECO:0000259" key="1">
    <source>
        <dbReference type="Pfam" id="PF13340"/>
    </source>
</evidence>
<accession>A0A515DDN7</accession>
<dbReference type="NCBIfam" id="NF033580">
    <property type="entry name" value="transpos_IS5_3"/>
    <property type="match status" value="1"/>
</dbReference>
<dbReference type="AlphaFoldDB" id="A0A515DDN7"/>
<dbReference type="InterPro" id="IPR025161">
    <property type="entry name" value="IS402-like_dom"/>
</dbReference>
<dbReference type="PANTHER" id="PTHR30007">
    <property type="entry name" value="PHP DOMAIN PROTEIN"/>
    <property type="match status" value="1"/>
</dbReference>
<dbReference type="InterPro" id="IPR025668">
    <property type="entry name" value="Tnp_DDE_dom"/>
</dbReference>
<sequence length="289" mass="32953">MATRKRVESWVVTDDFWRRVEPLIPVRERSADKAYVRKAGAGRPPKPARQVFEAVVYVLRTGCQWKALPKERFGSASAVHKRFLEWEAAGVFEALWKAGLCEYDQMEGIAWRWQSIDGAMFKAPLAQETVGRSPTDRGEKNGSKRHLLVDGRGVPLSLVVTEANAHDVTQLDQVLKAIMVKRKTPGARRSKHLCADTGYRGRRALEIIESHGYIPHVVGRRKEADAKRRNPTKNARRWVIEVCHSCFNRFRKLLARYEKLERSFVALNHVAAAIIAFRKVKLTVNIIYG</sequence>
<dbReference type="Pfam" id="PF13586">
    <property type="entry name" value="DDE_Tnp_1_2"/>
    <property type="match status" value="1"/>
</dbReference>
<dbReference type="KEGG" id="rhf:EUB48_15270"/>
<evidence type="ECO:0000313" key="4">
    <source>
        <dbReference type="Proteomes" id="UP000316798"/>
    </source>
</evidence>
<dbReference type="PANTHER" id="PTHR30007:SF0">
    <property type="entry name" value="TRANSPOSASE"/>
    <property type="match status" value="1"/>
</dbReference>
<dbReference type="RefSeq" id="WP_142819945.1">
    <property type="nucleotide sequence ID" value="NZ_CP035503.1"/>
</dbReference>
<feature type="domain" description="Insertion element IS402-like" evidence="1">
    <location>
        <begin position="12"/>
        <end position="96"/>
    </location>
</feature>
<dbReference type="Proteomes" id="UP000316798">
    <property type="component" value="Chromosome"/>
</dbReference>
<gene>
    <name evidence="3" type="ORF">EUB48_15270</name>
</gene>
<organism evidence="3 4">
    <name type="scientific">Rhodoferax sediminis</name>
    <dbReference type="NCBI Taxonomy" id="2509614"/>
    <lineage>
        <taxon>Bacteria</taxon>
        <taxon>Pseudomonadati</taxon>
        <taxon>Pseudomonadota</taxon>
        <taxon>Betaproteobacteria</taxon>
        <taxon>Burkholderiales</taxon>
        <taxon>Comamonadaceae</taxon>
        <taxon>Rhodoferax</taxon>
    </lineage>
</organism>
<reference evidence="3 4" key="1">
    <citation type="submission" date="2019-01" db="EMBL/GenBank/DDBJ databases">
        <title>Genomic insights into a novel species Rhodoferax sp.</title>
        <authorList>
            <person name="Jin L."/>
        </authorList>
    </citation>
    <scope>NUCLEOTIDE SEQUENCE [LARGE SCALE GENOMIC DNA]</scope>
    <source>
        <strain evidence="3 4">CHu59-6-5</strain>
    </source>
</reference>
<dbReference type="EMBL" id="CP035503">
    <property type="protein sequence ID" value="QDL38499.1"/>
    <property type="molecule type" value="Genomic_DNA"/>
</dbReference>
<name>A0A515DDN7_9BURK</name>
<evidence type="ECO:0000313" key="3">
    <source>
        <dbReference type="EMBL" id="QDL38499.1"/>
    </source>
</evidence>
<protein>
    <submittedName>
        <fullName evidence="3">IS5 family transposase</fullName>
    </submittedName>
</protein>
<dbReference type="Pfam" id="PF13340">
    <property type="entry name" value="DUF4096"/>
    <property type="match status" value="1"/>
</dbReference>
<dbReference type="OrthoDB" id="5524851at2"/>
<proteinExistence type="predicted"/>
<keyword evidence="4" id="KW-1185">Reference proteome</keyword>